<dbReference type="RefSeq" id="WP_160740260.1">
    <property type="nucleotide sequence ID" value="NZ_WTYQ01000006.1"/>
</dbReference>
<comment type="caution">
    <text evidence="2">The sequence shown here is derived from an EMBL/GenBank/DDBJ whole genome shotgun (WGS) entry which is preliminary data.</text>
</comment>
<dbReference type="InterPro" id="IPR008893">
    <property type="entry name" value="WGR_domain"/>
</dbReference>
<dbReference type="AlphaFoldDB" id="A0A845A9I0"/>
<keyword evidence="3" id="KW-1185">Reference proteome</keyword>
<proteinExistence type="predicted"/>
<dbReference type="OrthoDB" id="5801306at2"/>
<evidence type="ECO:0000313" key="2">
    <source>
        <dbReference type="EMBL" id="MXP27042.1"/>
    </source>
</evidence>
<dbReference type="InterPro" id="IPR049809">
    <property type="entry name" value="YehF/YfeS-like_WGR"/>
</dbReference>
<dbReference type="SUPFAM" id="SSF142921">
    <property type="entry name" value="WGR domain-like"/>
    <property type="match status" value="1"/>
</dbReference>
<dbReference type="CDD" id="cd07996">
    <property type="entry name" value="WGR_MMR_like"/>
    <property type="match status" value="1"/>
</dbReference>
<evidence type="ECO:0000313" key="3">
    <source>
        <dbReference type="Proteomes" id="UP000460561"/>
    </source>
</evidence>
<dbReference type="Pfam" id="PF05406">
    <property type="entry name" value="WGR"/>
    <property type="match status" value="1"/>
</dbReference>
<protein>
    <submittedName>
        <fullName evidence="2">WGR domain-containing protein</fullName>
    </submittedName>
</protein>
<evidence type="ECO:0000259" key="1">
    <source>
        <dbReference type="Pfam" id="PF05406"/>
    </source>
</evidence>
<dbReference type="EMBL" id="WTYQ01000006">
    <property type="protein sequence ID" value="MXP27042.1"/>
    <property type="molecule type" value="Genomic_DNA"/>
</dbReference>
<dbReference type="Proteomes" id="UP000460561">
    <property type="component" value="Unassembled WGS sequence"/>
</dbReference>
<name>A0A845A9I0_9SPHN</name>
<feature type="domain" description="WGR" evidence="1">
    <location>
        <begin position="20"/>
        <end position="82"/>
    </location>
</feature>
<reference evidence="2 3" key="1">
    <citation type="submission" date="2019-12" db="EMBL/GenBank/DDBJ databases">
        <title>Genomic-based taxomic classification of the family Erythrobacteraceae.</title>
        <authorList>
            <person name="Xu L."/>
        </authorList>
    </citation>
    <scope>NUCLEOTIDE SEQUENCE [LARGE SCALE GENOMIC DNA]</scope>
    <source>
        <strain evidence="2 3">DSM 18604</strain>
    </source>
</reference>
<dbReference type="InterPro" id="IPR036930">
    <property type="entry name" value="WGR_dom_sf"/>
</dbReference>
<gene>
    <name evidence="2" type="ORF">GRI39_13495</name>
</gene>
<organism evidence="2 3">
    <name type="scientific">Altericroceibacterium indicum</name>
    <dbReference type="NCBI Taxonomy" id="374177"/>
    <lineage>
        <taxon>Bacteria</taxon>
        <taxon>Pseudomonadati</taxon>
        <taxon>Pseudomonadota</taxon>
        <taxon>Alphaproteobacteria</taxon>
        <taxon>Sphingomonadales</taxon>
        <taxon>Erythrobacteraceae</taxon>
        <taxon>Altericroceibacterium</taxon>
    </lineage>
</organism>
<accession>A0A845A9I0</accession>
<sequence>MAETAQLSAMEPLEWEICWEARNPDRNIARSYRLTLSCDVFGWFTVERYWGRIGSRGRSMTAAFDCYHDAQAYCAKIIRKRSHARPRLGTCYKRL</sequence>